<evidence type="ECO:0000256" key="6">
    <source>
        <dbReference type="SAM" id="Phobius"/>
    </source>
</evidence>
<evidence type="ECO:0000256" key="4">
    <source>
        <dbReference type="ARBA" id="ARBA00022989"/>
    </source>
</evidence>
<sequence>MRRFFHIKRLYGYILTTYIPLLLMTFAICLFLVLMQFLWKYVEDMVGKGLEISVLGEMFVYAALTLVYIALPLAILLASLMMFGNMGESLELLAVKAAGVPLLTAMKPLTILIVGIAVGVFFYQNNALPKIQTKFYSLLISIRQASPELDIPEEVFYKDIPGYNLYVGKKDQKTGMLHNVLIYDIASGFNNMAVIICDSAEMSTTDDKKMLIFTMYSGQQFQNFQQGNGSSSRYNEDFVPYARESFDTKTMMIAYDANFNRMGEEVIEGSATSNYVSKNLAELGASIDSMSLILDSVNRVDRKTMKNHSYLSFRNGYPAGKKDSLIAAARLAPVDVPRPDTLVLTKALNEQSAILQSAYMKADNNSNEFLFRSLNKTTTQRTINRHWVEWHRKFTIPFTCLIFFFIGAPLGSIVRKGGLGTPIVISVILFIIYYIVENVGYKMTRDGVWAHWFGMWFSSFVLLPIGIFLTYKAVNDSVIMNADTYVNLFKRLFFIRDKRKYPVKSVIIEKPDYEKISQSLSDLSQRIDRFLDRYGRLSYKDYWTDTNYNKELRSLRSSLEIILNSLSNSRKLEVLAKAEEFPVIFNIVRIFNTGSIPAKICMYLFPVGIILRLLSIPLEWTIRKDLRNIQRLNGEMVNILHGIHEPETIALV</sequence>
<evidence type="ECO:0000256" key="2">
    <source>
        <dbReference type="ARBA" id="ARBA00022475"/>
    </source>
</evidence>
<dbReference type="RefSeq" id="WP_083710987.1">
    <property type="nucleotide sequence ID" value="NZ_LT605205.1"/>
</dbReference>
<feature type="transmembrane region" description="Helical" evidence="6">
    <location>
        <begin position="448"/>
        <end position="471"/>
    </location>
</feature>
<gene>
    <name evidence="7" type="ORF">PSM36_1738</name>
</gene>
<evidence type="ECO:0000256" key="1">
    <source>
        <dbReference type="ARBA" id="ARBA00004651"/>
    </source>
</evidence>
<proteinExistence type="predicted"/>
<keyword evidence="5 6" id="KW-0472">Membrane</keyword>
<keyword evidence="8" id="KW-1185">Reference proteome</keyword>
<organism evidence="7 8">
    <name type="scientific">Proteiniphilum saccharofermentans</name>
    <dbReference type="NCBI Taxonomy" id="1642647"/>
    <lineage>
        <taxon>Bacteria</taxon>
        <taxon>Pseudomonadati</taxon>
        <taxon>Bacteroidota</taxon>
        <taxon>Bacteroidia</taxon>
        <taxon>Bacteroidales</taxon>
        <taxon>Dysgonomonadaceae</taxon>
        <taxon>Proteiniphilum</taxon>
    </lineage>
</organism>
<dbReference type="Proteomes" id="UP000187464">
    <property type="component" value="Chromosome I"/>
</dbReference>
<dbReference type="AlphaFoldDB" id="A0A1R3SW89"/>
<keyword evidence="4 6" id="KW-1133">Transmembrane helix</keyword>
<dbReference type="STRING" id="1642647.PSM36_1738"/>
<keyword evidence="3 6" id="KW-0812">Transmembrane</keyword>
<accession>A0A1R3SW89</accession>
<protein>
    <submittedName>
        <fullName evidence="7">Putative permease YjgP/YjgQ family</fullName>
    </submittedName>
</protein>
<dbReference type="EMBL" id="LT605205">
    <property type="protein sequence ID" value="SCD20556.1"/>
    <property type="molecule type" value="Genomic_DNA"/>
</dbReference>
<name>A0A1R3SW89_9BACT</name>
<evidence type="ECO:0000256" key="3">
    <source>
        <dbReference type="ARBA" id="ARBA00022692"/>
    </source>
</evidence>
<evidence type="ECO:0000313" key="7">
    <source>
        <dbReference type="EMBL" id="SCD20556.1"/>
    </source>
</evidence>
<dbReference type="GO" id="GO:0015920">
    <property type="term" value="P:lipopolysaccharide transport"/>
    <property type="evidence" value="ECO:0007669"/>
    <property type="project" value="TreeGrafter"/>
</dbReference>
<dbReference type="InterPro" id="IPR005495">
    <property type="entry name" value="LptG/LptF_permease"/>
</dbReference>
<feature type="transmembrane region" description="Helical" evidence="6">
    <location>
        <begin position="12"/>
        <end position="39"/>
    </location>
</feature>
<evidence type="ECO:0000313" key="8">
    <source>
        <dbReference type="Proteomes" id="UP000187464"/>
    </source>
</evidence>
<evidence type="ECO:0000256" key="5">
    <source>
        <dbReference type="ARBA" id="ARBA00023136"/>
    </source>
</evidence>
<feature type="transmembrane region" description="Helical" evidence="6">
    <location>
        <begin position="59"/>
        <end position="83"/>
    </location>
</feature>
<feature type="transmembrane region" description="Helical" evidence="6">
    <location>
        <begin position="419"/>
        <end position="436"/>
    </location>
</feature>
<dbReference type="PANTHER" id="PTHR33529">
    <property type="entry name" value="SLR0882 PROTEIN-RELATED"/>
    <property type="match status" value="1"/>
</dbReference>
<feature type="transmembrane region" description="Helical" evidence="6">
    <location>
        <begin position="394"/>
        <end position="413"/>
    </location>
</feature>
<keyword evidence="2" id="KW-1003">Cell membrane</keyword>
<comment type="subcellular location">
    <subcellularLocation>
        <location evidence="1">Cell membrane</location>
        <topology evidence="1">Multi-pass membrane protein</topology>
    </subcellularLocation>
</comment>
<reference evidence="7 8" key="1">
    <citation type="submission" date="2016-08" db="EMBL/GenBank/DDBJ databases">
        <authorList>
            <person name="Seilhamer J.J."/>
        </authorList>
    </citation>
    <scope>NUCLEOTIDE SEQUENCE [LARGE SCALE GENOMIC DNA]</scope>
    <source>
        <strain evidence="7">M3/6</strain>
    </source>
</reference>
<dbReference type="KEGG" id="psac:PSM36_1738"/>
<dbReference type="Pfam" id="PF03739">
    <property type="entry name" value="LptF_LptG"/>
    <property type="match status" value="1"/>
</dbReference>
<dbReference type="GO" id="GO:0043190">
    <property type="term" value="C:ATP-binding cassette (ABC) transporter complex"/>
    <property type="evidence" value="ECO:0007669"/>
    <property type="project" value="TreeGrafter"/>
</dbReference>
<dbReference type="PANTHER" id="PTHR33529:SF6">
    <property type="entry name" value="YJGP_YJGQ FAMILY PERMEASE"/>
    <property type="match status" value="1"/>
</dbReference>